<evidence type="ECO:0000313" key="2">
    <source>
        <dbReference type="WBParaSite" id="SMUV_0000082401-mRNA-1"/>
    </source>
</evidence>
<protein>
    <submittedName>
        <fullName evidence="2">Secreted protein</fullName>
    </submittedName>
</protein>
<dbReference type="WBParaSite" id="SMUV_0000082401-mRNA-1">
    <property type="protein sequence ID" value="SMUV_0000082401-mRNA-1"/>
    <property type="gene ID" value="SMUV_0000082401"/>
</dbReference>
<proteinExistence type="predicted"/>
<evidence type="ECO:0000313" key="1">
    <source>
        <dbReference type="Proteomes" id="UP000046393"/>
    </source>
</evidence>
<name>A0A0N5A9P1_9BILA</name>
<dbReference type="AlphaFoldDB" id="A0A0N5A9P1"/>
<reference evidence="2" key="1">
    <citation type="submission" date="2017-02" db="UniProtKB">
        <authorList>
            <consortium name="WormBaseParasite"/>
        </authorList>
    </citation>
    <scope>IDENTIFICATION</scope>
</reference>
<keyword evidence="1" id="KW-1185">Reference proteome</keyword>
<sequence length="71" mass="7938">MLAPSLSPLGIVMEPDVCEWWWLLRSEAAESLRLKLLQSISGSSSLAKNPKHCHAHIIIMSLLQLAETDDR</sequence>
<accession>A0A0N5A9P1</accession>
<dbReference type="Proteomes" id="UP000046393">
    <property type="component" value="Unplaced"/>
</dbReference>
<organism evidence="1 2">
    <name type="scientific">Syphacia muris</name>
    <dbReference type="NCBI Taxonomy" id="451379"/>
    <lineage>
        <taxon>Eukaryota</taxon>
        <taxon>Metazoa</taxon>
        <taxon>Ecdysozoa</taxon>
        <taxon>Nematoda</taxon>
        <taxon>Chromadorea</taxon>
        <taxon>Rhabditida</taxon>
        <taxon>Spirurina</taxon>
        <taxon>Oxyuridomorpha</taxon>
        <taxon>Oxyuroidea</taxon>
        <taxon>Oxyuridae</taxon>
        <taxon>Syphacia</taxon>
    </lineage>
</organism>